<dbReference type="Proteomes" id="UP001410394">
    <property type="component" value="Unassembled WGS sequence"/>
</dbReference>
<dbReference type="RefSeq" id="WP_345918603.1">
    <property type="nucleotide sequence ID" value="NZ_JBDIVE010000002.1"/>
</dbReference>
<accession>A0ABU9YVT2</accession>
<evidence type="ECO:0000313" key="2">
    <source>
        <dbReference type="Proteomes" id="UP001410394"/>
    </source>
</evidence>
<dbReference type="EMBL" id="JBDIVE010000002">
    <property type="protein sequence ID" value="MEN3067839.1"/>
    <property type="molecule type" value="Genomic_DNA"/>
</dbReference>
<name>A0ABU9YVT2_9RHOO</name>
<keyword evidence="2" id="KW-1185">Reference proteome</keyword>
<reference evidence="1 2" key="1">
    <citation type="journal article" date="2018" name="Int. J. Syst. Evol. Microbiol.">
        <title>Uliginosibacterium sediminicola sp. nov., isolated from freshwater sediment.</title>
        <authorList>
            <person name="Hwang W.M."/>
            <person name="Kim S.M."/>
            <person name="Kang K."/>
            <person name="Ahn T.Y."/>
        </authorList>
    </citation>
    <scope>NUCLEOTIDE SEQUENCE [LARGE SCALE GENOMIC DNA]</scope>
    <source>
        <strain evidence="1 2">M1-21</strain>
    </source>
</reference>
<protein>
    <submittedName>
        <fullName evidence="1">Uncharacterized protein</fullName>
    </submittedName>
</protein>
<evidence type="ECO:0000313" key="1">
    <source>
        <dbReference type="EMBL" id="MEN3067839.1"/>
    </source>
</evidence>
<comment type="caution">
    <text evidence="1">The sequence shown here is derived from an EMBL/GenBank/DDBJ whole genome shotgun (WGS) entry which is preliminary data.</text>
</comment>
<sequence>MHESQLGSAHAALLTSDVYPSQVKNGDLLLYLGRTVCVKRKSTHHKSGAVWIDFKVVSGAPIPGGSTIRSHVTHTLKRLNEEPKKFCYFLPHEDHFGICLSIDEAHERAKNRINSDSKNHGTKLTYEVAEACPALVASDSEPRRISIADQIIEQLDLWAGEDFFAEENTFAMSEKDRKALGNLVMDFVLKHADHQWFAQKPGTVSVHTHIGATQTETRADDGQ</sequence>
<organism evidence="1 2">
    <name type="scientific">Uliginosibacterium sediminicola</name>
    <dbReference type="NCBI Taxonomy" id="2024550"/>
    <lineage>
        <taxon>Bacteria</taxon>
        <taxon>Pseudomonadati</taxon>
        <taxon>Pseudomonadota</taxon>
        <taxon>Betaproteobacteria</taxon>
        <taxon>Rhodocyclales</taxon>
        <taxon>Zoogloeaceae</taxon>
        <taxon>Uliginosibacterium</taxon>
    </lineage>
</organism>
<gene>
    <name evidence="1" type="ORF">ABDB84_05055</name>
</gene>
<proteinExistence type="predicted"/>